<dbReference type="InterPro" id="IPR006433">
    <property type="entry name" value="Prohead_protease"/>
</dbReference>
<evidence type="ECO:0000256" key="3">
    <source>
        <dbReference type="ARBA" id="ARBA00022801"/>
    </source>
</evidence>
<evidence type="ECO:0000256" key="4">
    <source>
        <dbReference type="SAM" id="MobiDB-lite"/>
    </source>
</evidence>
<reference evidence="6 7" key="1">
    <citation type="submission" date="2018-03" db="EMBL/GenBank/DDBJ databases">
        <title>Genomic framework for the identification of Micromonospora saelicesensis and Micromonospora noduli.</title>
        <authorList>
            <person name="Riesco R."/>
            <person name="Trujillo M.E."/>
        </authorList>
    </citation>
    <scope>NUCLEOTIDE SEQUENCE [LARGE SCALE GENOMIC DNA]</scope>
    <source>
        <strain evidence="6 7">GAR05</strain>
    </source>
</reference>
<gene>
    <name evidence="6" type="ORF">GAR05_06145</name>
</gene>
<dbReference type="EMBL" id="PXXW01000055">
    <property type="protein sequence ID" value="RAN92653.1"/>
    <property type="molecule type" value="Genomic_DNA"/>
</dbReference>
<keyword evidence="7" id="KW-1185">Reference proteome</keyword>
<feature type="domain" description="Prohead serine protease" evidence="5">
    <location>
        <begin position="22"/>
        <end position="171"/>
    </location>
</feature>
<sequence length="237" mass="25284">MRTKSFAAHIKAAGEQDGLAAGQFEAIVSVFGNVDHGGDVVLPGAFSRSLSEWKAAGDPIPVIWSHQIGDPDSHIGVVLDAEELLAGDDRLPEKLRDNGGLWVRGQLDLDEPRAAKVHRLLKGRRVKQFSFSYDIRDGALGERDGRDVYELRDLDVFEVGPTLLGMNAATDLVGAKAGRCTTCGNTTDSTKQAMPAPADADDEPPAIEPKAKSAEPTLSPASVLLSLQVDALAYDLD</sequence>
<name>A0ABX9CBE1_9ACTN</name>
<feature type="region of interest" description="Disordered" evidence="4">
    <location>
        <begin position="186"/>
        <end position="219"/>
    </location>
</feature>
<comment type="caution">
    <text evidence="6">The sequence shown here is derived from an EMBL/GenBank/DDBJ whole genome shotgun (WGS) entry which is preliminary data.</text>
</comment>
<evidence type="ECO:0000256" key="1">
    <source>
        <dbReference type="ARBA" id="ARBA00022612"/>
    </source>
</evidence>
<dbReference type="InterPro" id="IPR054613">
    <property type="entry name" value="Peptidase_S78_dom"/>
</dbReference>
<evidence type="ECO:0000259" key="5">
    <source>
        <dbReference type="Pfam" id="PF04586"/>
    </source>
</evidence>
<dbReference type="RefSeq" id="WP_112672349.1">
    <property type="nucleotide sequence ID" value="NZ_PXXW01000055.1"/>
</dbReference>
<evidence type="ECO:0000313" key="6">
    <source>
        <dbReference type="EMBL" id="RAN92653.1"/>
    </source>
</evidence>
<evidence type="ECO:0000313" key="7">
    <source>
        <dbReference type="Proteomes" id="UP000249334"/>
    </source>
</evidence>
<organism evidence="6 7">
    <name type="scientific">Micromonospora saelicesensis</name>
    <dbReference type="NCBI Taxonomy" id="285676"/>
    <lineage>
        <taxon>Bacteria</taxon>
        <taxon>Bacillati</taxon>
        <taxon>Actinomycetota</taxon>
        <taxon>Actinomycetes</taxon>
        <taxon>Micromonosporales</taxon>
        <taxon>Micromonosporaceae</taxon>
        <taxon>Micromonospora</taxon>
    </lineage>
</organism>
<protein>
    <recommendedName>
        <fullName evidence="5">Prohead serine protease domain-containing protein</fullName>
    </recommendedName>
</protein>
<evidence type="ECO:0000256" key="2">
    <source>
        <dbReference type="ARBA" id="ARBA00022670"/>
    </source>
</evidence>
<dbReference type="NCBIfam" id="TIGR01543">
    <property type="entry name" value="proheadase_HK97"/>
    <property type="match status" value="1"/>
</dbReference>
<dbReference type="Proteomes" id="UP000249334">
    <property type="component" value="Unassembled WGS sequence"/>
</dbReference>
<proteinExistence type="predicted"/>
<keyword evidence="3" id="KW-0378">Hydrolase</keyword>
<accession>A0ABX9CBE1</accession>
<keyword evidence="2" id="KW-0645">Protease</keyword>
<keyword evidence="1" id="KW-1188">Viral release from host cell</keyword>
<dbReference type="Pfam" id="PF04586">
    <property type="entry name" value="Peptidase_S78"/>
    <property type="match status" value="1"/>
</dbReference>